<keyword evidence="1" id="KW-1133">Transmembrane helix</keyword>
<feature type="transmembrane region" description="Helical" evidence="1">
    <location>
        <begin position="50"/>
        <end position="73"/>
    </location>
</feature>
<evidence type="ECO:0000259" key="2">
    <source>
        <dbReference type="Pfam" id="PF01757"/>
    </source>
</evidence>
<feature type="transmembrane region" description="Helical" evidence="1">
    <location>
        <begin position="263"/>
        <end position="282"/>
    </location>
</feature>
<dbReference type="RefSeq" id="WP_022011160.1">
    <property type="nucleotide sequence ID" value="NZ_JAGJHN010000001.1"/>
</dbReference>
<keyword evidence="3" id="KW-0012">Acyltransferase</keyword>
<dbReference type="InterPro" id="IPR002656">
    <property type="entry name" value="Acyl_transf_3_dom"/>
</dbReference>
<dbReference type="AlphaFoldDB" id="A0AAP8ZUS2"/>
<name>A0AAP8ZUS2_BACFG</name>
<keyword evidence="3" id="KW-0808">Transferase</keyword>
<sequence>MNLSKIIPIRYNLGNLSQYRTPLMGMSIIMILLCHARMDGAQLPDVVLSILSLGNWGVDIFLLVSGIGMYYSISKKGNNINWEGWILSRLKRVLIPYLILESPFWIWYSLHNGTGIKGFFYYISFCSYWTEHVGLWFLALLIPLYIITPLLYKLLSSSYKYLNLGVLLVIVMVVSIYPIGDNTIINTIQSCLSRTPCYLIGLCIGSEVKESKRSCLIYLISIIVYMVLQTFDSFSAVYKGWIWALLIAVLFAQLFSYMSRSRLYNVITLLNYIGKYTLELYIGLDVSKNILIQFMGLSTSYWLLSICGSIVFAFLYNAVFLKIFSKGLKWS</sequence>
<feature type="transmembrane region" description="Helical" evidence="1">
    <location>
        <begin position="133"/>
        <end position="152"/>
    </location>
</feature>
<feature type="transmembrane region" description="Helical" evidence="1">
    <location>
        <begin position="216"/>
        <end position="234"/>
    </location>
</feature>
<organism evidence="3 4">
    <name type="scientific">Bacteroides fragilis</name>
    <dbReference type="NCBI Taxonomy" id="817"/>
    <lineage>
        <taxon>Bacteria</taxon>
        <taxon>Pseudomonadati</taxon>
        <taxon>Bacteroidota</taxon>
        <taxon>Bacteroidia</taxon>
        <taxon>Bacteroidales</taxon>
        <taxon>Bacteroidaceae</taxon>
        <taxon>Bacteroides</taxon>
    </lineage>
</organism>
<evidence type="ECO:0000313" key="3">
    <source>
        <dbReference type="EMBL" id="QCQ35897.1"/>
    </source>
</evidence>
<proteinExistence type="predicted"/>
<feature type="domain" description="Acyltransferase 3" evidence="2">
    <location>
        <begin position="25"/>
        <end position="315"/>
    </location>
</feature>
<gene>
    <name evidence="3" type="ORF">IA74_007185</name>
</gene>
<protein>
    <submittedName>
        <fullName evidence="3">Acyltransferase</fullName>
    </submittedName>
</protein>
<dbReference type="GO" id="GO:0016747">
    <property type="term" value="F:acyltransferase activity, transferring groups other than amino-acyl groups"/>
    <property type="evidence" value="ECO:0007669"/>
    <property type="project" value="InterPro"/>
</dbReference>
<dbReference type="Proteomes" id="UP000028294">
    <property type="component" value="Chromosome"/>
</dbReference>
<accession>A0AAP8ZUS2</accession>
<feature type="transmembrane region" description="Helical" evidence="1">
    <location>
        <begin position="161"/>
        <end position="179"/>
    </location>
</feature>
<feature type="transmembrane region" description="Helical" evidence="1">
    <location>
        <begin position="240"/>
        <end position="256"/>
    </location>
</feature>
<dbReference type="Pfam" id="PF01757">
    <property type="entry name" value="Acyl_transf_3"/>
    <property type="match status" value="1"/>
</dbReference>
<evidence type="ECO:0000313" key="4">
    <source>
        <dbReference type="Proteomes" id="UP000028294"/>
    </source>
</evidence>
<keyword evidence="1" id="KW-0472">Membrane</keyword>
<keyword evidence="1" id="KW-0812">Transmembrane</keyword>
<evidence type="ECO:0000256" key="1">
    <source>
        <dbReference type="SAM" id="Phobius"/>
    </source>
</evidence>
<reference evidence="3 4" key="1">
    <citation type="submission" date="2019-03" db="EMBL/GenBank/DDBJ databases">
        <title>Complete genome assembly of MDR B. fragilis.</title>
        <authorList>
            <person name="Sydenham T.V."/>
            <person name="Hasman H."/>
            <person name="Justesen U.S."/>
        </authorList>
    </citation>
    <scope>NUCLEOTIDE SEQUENCE [LARGE SCALE GENOMIC DNA]</scope>
    <source>
        <strain evidence="3 4">DCMOUH0067B</strain>
    </source>
</reference>
<feature type="transmembrane region" description="Helical" evidence="1">
    <location>
        <begin position="302"/>
        <end position="324"/>
    </location>
</feature>
<dbReference type="EMBL" id="CP036553">
    <property type="protein sequence ID" value="QCQ35897.1"/>
    <property type="molecule type" value="Genomic_DNA"/>
</dbReference>